<keyword evidence="4" id="KW-0254">Endocytosis</keyword>
<dbReference type="OMA" id="THINHVA"/>
<feature type="domain" description="Ras-GAP" evidence="8">
    <location>
        <begin position="149"/>
        <end position="352"/>
    </location>
</feature>
<reference evidence="10" key="1">
    <citation type="submission" date="2025-08" db="UniProtKB">
        <authorList>
            <consortium name="Ensembl"/>
        </authorList>
    </citation>
    <scope>IDENTIFICATION</scope>
</reference>
<name>A0A8C4WYX4_EPTBU</name>
<dbReference type="PANTHER" id="PTHR23101:SF25">
    <property type="entry name" value="GTPASE-ACTIVATING PROTEIN AND VPS9 DOMAIN-CONTAINING PROTEIN 1"/>
    <property type="match status" value="1"/>
</dbReference>
<dbReference type="Pfam" id="PF18151">
    <property type="entry name" value="DUF5601"/>
    <property type="match status" value="1"/>
</dbReference>
<comment type="subcellular location">
    <subcellularLocation>
        <location evidence="1">Membrane</location>
        <topology evidence="1">Peripheral membrane protein</topology>
    </subcellularLocation>
</comment>
<sequence>MMKTDMTVLARHLKEERLYVTVERQMLQRLNAEVLKTAERLYHTAWISKEQRLNLDRLILTSADASPAECCQHAKVLQVTHFVDGYRRLGVHEGACGDFLSRLRDAPRLVVACLVCGERAGLEMTPVVAQIVYTVLYASAIAPHDEAYLLQVLRYLSEFSLKPSDSPRRLLRRGNCSFSLLYRLLSEGLAAAKLFLTAALREPILRLLVEDLDRLETDPVKLLDSLDTRTEVLFGPRSEEPFAARLAEAVEANVVRLVALVHRFAGSLRRSVHCFPLALRWVISQVYEMLACIEGVGPGEARAVCTDLLLPCFICPALVNPEQYGVISDAPINEVARFNIMQVGQVLQQLAMVGIEEGDPRMRNIVNRFDRGCVAGFVDSVIGGRVLDGSSIASFGTLDGLHRSSMLITLPQLHNLVWTPAWFLQVYCDCNTLELAFYLGNECLPKVISSFAVRLLGYIILNPCILSVYHVEKKDMILSRPSNRSNSVSSLDLEAESASEMTGAAAAGGSDGAAVLHLLEHEQATTQDNLDDKLRKFEIRDMMGLSEDQDILETVSETWSTDVVGSDFDPNLDEDRLQEITGASGESLLTGLLTLPDTLEAGGATALSETTSEAWSVEVLASDSEVTELKQEERLQELESCSGLGSVSDDTDMREVGSRPSTPGLSVVSGISATSEDNPNKPEDMRSECGSDFGGKDCMTSPETDEVVRGELRIDHAKQSVGWELAMLEPPYEAMQALPIVEPQTFAAEDILDKYRSAIKRSSPEEHSAGESTLYFIYFLLCHTYLYVLPRDAKKKLRLALCSADAVAYPVMVSQHGQNGPLNPIICFLKVQLAEAIHLQDKACIAQFQEALRCVTSLDSRTCHKLLSAIDDDYRHRTPYLAYLTRSRQALQATQAHLERVLQWVGRDTEIAMRYFTVVCVRLFLQQREDPIFGFIHEFQGLTAPDEKTALVEDFLGALYGEMAQDSIWTHASEEQLQHAQIAIERSVMSRIFKLAFYPNQDGDILRDQYVEHIQRLAKVVGANHHTLQIPDVYLKEAPWPSAQAEIRTISAYKTPRDKVQCVLRTCSTIMNLLSLASEGNVPGADDFVPVLVYILIKANPPCLLSTVQYINAFYEKRLSGEELYWWMQFTAALEFIKTIDERK</sequence>
<evidence type="ECO:0000313" key="10">
    <source>
        <dbReference type="Ensembl" id="ENSEBUP00000021053.1"/>
    </source>
</evidence>
<keyword evidence="3" id="KW-0343">GTPase activation</keyword>
<dbReference type="Pfam" id="PF02204">
    <property type="entry name" value="VPS9"/>
    <property type="match status" value="1"/>
</dbReference>
<evidence type="ECO:0000313" key="11">
    <source>
        <dbReference type="Proteomes" id="UP000694388"/>
    </source>
</evidence>
<dbReference type="Gene3D" id="1.20.1050.80">
    <property type="entry name" value="VPS9 domain"/>
    <property type="match status" value="1"/>
</dbReference>
<dbReference type="InterPro" id="IPR003123">
    <property type="entry name" value="VPS9"/>
</dbReference>
<feature type="region of interest" description="Disordered" evidence="7">
    <location>
        <begin position="640"/>
        <end position="702"/>
    </location>
</feature>
<dbReference type="GO" id="GO:0005085">
    <property type="term" value="F:guanyl-nucleotide exchange factor activity"/>
    <property type="evidence" value="ECO:0007669"/>
    <property type="project" value="UniProtKB-KW"/>
</dbReference>
<dbReference type="AlphaFoldDB" id="A0A8C4WYX4"/>
<evidence type="ECO:0000256" key="4">
    <source>
        <dbReference type="ARBA" id="ARBA00022583"/>
    </source>
</evidence>
<dbReference type="Ensembl" id="ENSEBUT00000021629.1">
    <property type="protein sequence ID" value="ENSEBUP00000021053.1"/>
    <property type="gene ID" value="ENSEBUG00000012964.1"/>
</dbReference>
<dbReference type="Gene3D" id="1.10.506.10">
    <property type="entry name" value="GTPase Activation - p120gap, domain 1"/>
    <property type="match status" value="1"/>
</dbReference>
<dbReference type="Proteomes" id="UP000694388">
    <property type="component" value="Unplaced"/>
</dbReference>
<keyword evidence="5" id="KW-0344">Guanine-nucleotide releasing factor</keyword>
<protein>
    <submittedName>
        <fullName evidence="10">GTPase activating protein and VPS9 domains 1</fullName>
    </submittedName>
</protein>
<feature type="domain" description="VPS9" evidence="9">
    <location>
        <begin position="1005"/>
        <end position="1144"/>
    </location>
</feature>
<organism evidence="10 11">
    <name type="scientific">Eptatretus burgeri</name>
    <name type="common">Inshore hagfish</name>
    <dbReference type="NCBI Taxonomy" id="7764"/>
    <lineage>
        <taxon>Eukaryota</taxon>
        <taxon>Metazoa</taxon>
        <taxon>Chordata</taxon>
        <taxon>Craniata</taxon>
        <taxon>Vertebrata</taxon>
        <taxon>Cyclostomata</taxon>
        <taxon>Myxini</taxon>
        <taxon>Myxiniformes</taxon>
        <taxon>Myxinidae</taxon>
        <taxon>Eptatretinae</taxon>
        <taxon>Eptatretus</taxon>
    </lineage>
</organism>
<evidence type="ECO:0000256" key="2">
    <source>
        <dbReference type="ARBA" id="ARBA00008489"/>
    </source>
</evidence>
<evidence type="ECO:0000256" key="7">
    <source>
        <dbReference type="SAM" id="MobiDB-lite"/>
    </source>
</evidence>
<dbReference type="InterPro" id="IPR008936">
    <property type="entry name" value="Rho_GTPase_activation_prot"/>
</dbReference>
<dbReference type="SUPFAM" id="SSF48350">
    <property type="entry name" value="GTPase activation domain, GAP"/>
    <property type="match status" value="1"/>
</dbReference>
<dbReference type="InterPro" id="IPR037191">
    <property type="entry name" value="VPS9_dom_sf"/>
</dbReference>
<evidence type="ECO:0000256" key="6">
    <source>
        <dbReference type="ARBA" id="ARBA00023136"/>
    </source>
</evidence>
<dbReference type="GO" id="GO:0005829">
    <property type="term" value="C:cytosol"/>
    <property type="evidence" value="ECO:0007669"/>
    <property type="project" value="TreeGrafter"/>
</dbReference>
<dbReference type="GO" id="GO:0016020">
    <property type="term" value="C:membrane"/>
    <property type="evidence" value="ECO:0007669"/>
    <property type="project" value="UniProtKB-SubCell"/>
</dbReference>
<reference evidence="10" key="2">
    <citation type="submission" date="2025-09" db="UniProtKB">
        <authorList>
            <consortium name="Ensembl"/>
        </authorList>
    </citation>
    <scope>IDENTIFICATION</scope>
</reference>
<proteinExistence type="inferred from homology"/>
<feature type="compositionally biased region" description="Polar residues" evidence="7">
    <location>
        <begin position="659"/>
        <end position="677"/>
    </location>
</feature>
<dbReference type="InterPro" id="IPR041545">
    <property type="entry name" value="DUF5601"/>
</dbReference>
<dbReference type="Pfam" id="PF00616">
    <property type="entry name" value="RasGAP"/>
    <property type="match status" value="1"/>
</dbReference>
<accession>A0A8C4WYX4</accession>
<feature type="compositionally biased region" description="Basic and acidic residues" evidence="7">
    <location>
        <begin position="678"/>
        <end position="689"/>
    </location>
</feature>
<dbReference type="GO" id="GO:0031267">
    <property type="term" value="F:small GTPase binding"/>
    <property type="evidence" value="ECO:0007669"/>
    <property type="project" value="TreeGrafter"/>
</dbReference>
<dbReference type="InterPro" id="IPR045046">
    <property type="entry name" value="Vps9-like"/>
</dbReference>
<dbReference type="GO" id="GO:0006897">
    <property type="term" value="P:endocytosis"/>
    <property type="evidence" value="ECO:0007669"/>
    <property type="project" value="UniProtKB-KW"/>
</dbReference>
<dbReference type="GO" id="GO:0030139">
    <property type="term" value="C:endocytic vesicle"/>
    <property type="evidence" value="ECO:0007669"/>
    <property type="project" value="TreeGrafter"/>
</dbReference>
<dbReference type="GO" id="GO:0005096">
    <property type="term" value="F:GTPase activator activity"/>
    <property type="evidence" value="ECO:0007669"/>
    <property type="project" value="UniProtKB-KW"/>
</dbReference>
<evidence type="ECO:0000256" key="5">
    <source>
        <dbReference type="ARBA" id="ARBA00022658"/>
    </source>
</evidence>
<keyword evidence="6" id="KW-0472">Membrane</keyword>
<dbReference type="SMART" id="SM00167">
    <property type="entry name" value="VPS9"/>
    <property type="match status" value="1"/>
</dbReference>
<keyword evidence="11" id="KW-1185">Reference proteome</keyword>
<dbReference type="GO" id="GO:0051049">
    <property type="term" value="P:regulation of transport"/>
    <property type="evidence" value="ECO:0007669"/>
    <property type="project" value="UniProtKB-ARBA"/>
</dbReference>
<evidence type="ECO:0000259" key="9">
    <source>
        <dbReference type="PROSITE" id="PS51205"/>
    </source>
</evidence>
<dbReference type="InterPro" id="IPR001936">
    <property type="entry name" value="RasGAP_dom"/>
</dbReference>
<dbReference type="SUPFAM" id="SSF109993">
    <property type="entry name" value="VPS9 domain"/>
    <property type="match status" value="1"/>
</dbReference>
<dbReference type="FunFam" id="1.20.1050.80:FF:000001">
    <property type="entry name" value="GTPase-activating protein and VPS9 domain-containing protein 1 isoform X1"/>
    <property type="match status" value="1"/>
</dbReference>
<dbReference type="Gene3D" id="1.10.246.120">
    <property type="match status" value="1"/>
</dbReference>
<evidence type="ECO:0000256" key="1">
    <source>
        <dbReference type="ARBA" id="ARBA00004170"/>
    </source>
</evidence>
<dbReference type="GeneTree" id="ENSGT00940000156611"/>
<comment type="similarity">
    <text evidence="2">Belongs to the GAPVD1 family.</text>
</comment>
<evidence type="ECO:0000259" key="8">
    <source>
        <dbReference type="PROSITE" id="PS50018"/>
    </source>
</evidence>
<dbReference type="PROSITE" id="PS50018">
    <property type="entry name" value="RAS_GTPASE_ACTIV_2"/>
    <property type="match status" value="1"/>
</dbReference>
<evidence type="ECO:0000256" key="3">
    <source>
        <dbReference type="ARBA" id="ARBA00022468"/>
    </source>
</evidence>
<dbReference type="PANTHER" id="PTHR23101">
    <property type="entry name" value="RAB GDP/GTP EXCHANGE FACTOR"/>
    <property type="match status" value="1"/>
</dbReference>
<dbReference type="PROSITE" id="PS51205">
    <property type="entry name" value="VPS9"/>
    <property type="match status" value="1"/>
</dbReference>